<accession>A0A4R6QS12</accession>
<proteinExistence type="inferred from homology"/>
<dbReference type="AlphaFoldDB" id="A0A4R6QS12"/>
<dbReference type="SUPFAM" id="SSF161098">
    <property type="entry name" value="MetI-like"/>
    <property type="match status" value="1"/>
</dbReference>
<dbReference type="CDD" id="cd06261">
    <property type="entry name" value="TM_PBP2"/>
    <property type="match status" value="1"/>
</dbReference>
<evidence type="ECO:0000313" key="8">
    <source>
        <dbReference type="EMBL" id="TDP73279.1"/>
    </source>
</evidence>
<keyword evidence="4 5" id="KW-0472">Membrane</keyword>
<dbReference type="InParanoid" id="A0A4R6QS12"/>
<feature type="region of interest" description="Disordered" evidence="6">
    <location>
        <begin position="1"/>
        <end position="21"/>
    </location>
</feature>
<dbReference type="GO" id="GO:0055085">
    <property type="term" value="P:transmembrane transport"/>
    <property type="evidence" value="ECO:0007669"/>
    <property type="project" value="InterPro"/>
</dbReference>
<protein>
    <submittedName>
        <fullName evidence="8">Glucose/mannose transport system permease protein</fullName>
    </submittedName>
</protein>
<feature type="transmembrane region" description="Helical" evidence="5">
    <location>
        <begin position="267"/>
        <end position="284"/>
    </location>
</feature>
<gene>
    <name evidence="8" type="ORF">DES47_1021041</name>
</gene>
<feature type="transmembrane region" description="Helical" evidence="5">
    <location>
        <begin position="96"/>
        <end position="116"/>
    </location>
</feature>
<feature type="transmembrane region" description="Helical" evidence="5">
    <location>
        <begin position="155"/>
        <end position="178"/>
    </location>
</feature>
<sequence>MTAPIPAVPRQAPRGGQANSGTAHRLPVMLRRGLIYALLALFAIYFAMPLLFMVLNSFKSAAELQQGGFLGWPRAPDLDAWREAWNALGGGFKNSLLLAVPVVALSSLLAALNGFILCKLRFRGSELVFVLLLVALFLPIKVYLLPLAISLAKLGLAKSLGVLIAIHVIYSLPLALFFRNHYLGFPDELLRAARVDGAGFWALFTRIVLPLSKPVFVVVVILQFTTIWNEYLFGLVFTDSDSRPVTAALAQLGASGEGGVRQYNVEMAAALLAALPTLAVYLLAGRHFTRGLVAGAVKG</sequence>
<keyword evidence="3 5" id="KW-1133">Transmembrane helix</keyword>
<evidence type="ECO:0000256" key="5">
    <source>
        <dbReference type="RuleBase" id="RU363032"/>
    </source>
</evidence>
<dbReference type="PANTHER" id="PTHR43879:SF1">
    <property type="entry name" value="GLUCOSE IMPORT SYSTEM PERMEASE PROTEIN GLCU"/>
    <property type="match status" value="1"/>
</dbReference>
<dbReference type="PANTHER" id="PTHR43879">
    <property type="entry name" value="ABC TRANSPORTER PERMEASE PROTEIN"/>
    <property type="match status" value="1"/>
</dbReference>
<name>A0A4R6QS12_9BURK</name>
<dbReference type="Pfam" id="PF00528">
    <property type="entry name" value="BPD_transp_1"/>
    <property type="match status" value="1"/>
</dbReference>
<dbReference type="Proteomes" id="UP000295361">
    <property type="component" value="Unassembled WGS sequence"/>
</dbReference>
<dbReference type="GO" id="GO:0005886">
    <property type="term" value="C:plasma membrane"/>
    <property type="evidence" value="ECO:0007669"/>
    <property type="project" value="UniProtKB-SubCell"/>
</dbReference>
<dbReference type="InterPro" id="IPR035906">
    <property type="entry name" value="MetI-like_sf"/>
</dbReference>
<keyword evidence="9" id="KW-1185">Reference proteome</keyword>
<comment type="similarity">
    <text evidence="5">Belongs to the binding-protein-dependent transport system permease family.</text>
</comment>
<evidence type="ECO:0000256" key="1">
    <source>
        <dbReference type="ARBA" id="ARBA00004651"/>
    </source>
</evidence>
<dbReference type="InterPro" id="IPR000515">
    <property type="entry name" value="MetI-like"/>
</dbReference>
<evidence type="ECO:0000256" key="6">
    <source>
        <dbReference type="SAM" id="MobiDB-lite"/>
    </source>
</evidence>
<feature type="domain" description="ABC transmembrane type-1" evidence="7">
    <location>
        <begin position="92"/>
        <end position="284"/>
    </location>
</feature>
<keyword evidence="2 5" id="KW-0812">Transmembrane</keyword>
<reference evidence="8 9" key="1">
    <citation type="submission" date="2019-03" db="EMBL/GenBank/DDBJ databases">
        <title>Genomic Encyclopedia of Type Strains, Phase IV (KMG-IV): sequencing the most valuable type-strain genomes for metagenomic binning, comparative biology and taxonomic classification.</title>
        <authorList>
            <person name="Goeker M."/>
        </authorList>
    </citation>
    <scope>NUCLEOTIDE SEQUENCE [LARGE SCALE GENOMIC DNA]</scope>
    <source>
        <strain evidence="8 9">DSM 16998</strain>
    </source>
</reference>
<dbReference type="PROSITE" id="PS50928">
    <property type="entry name" value="ABC_TM1"/>
    <property type="match status" value="1"/>
</dbReference>
<evidence type="ECO:0000256" key="3">
    <source>
        <dbReference type="ARBA" id="ARBA00022989"/>
    </source>
</evidence>
<feature type="transmembrane region" description="Helical" evidence="5">
    <location>
        <begin position="128"/>
        <end position="149"/>
    </location>
</feature>
<evidence type="ECO:0000256" key="4">
    <source>
        <dbReference type="ARBA" id="ARBA00023136"/>
    </source>
</evidence>
<comment type="subcellular location">
    <subcellularLocation>
        <location evidence="1 5">Cell membrane</location>
        <topology evidence="1 5">Multi-pass membrane protein</topology>
    </subcellularLocation>
</comment>
<evidence type="ECO:0000256" key="2">
    <source>
        <dbReference type="ARBA" id="ARBA00022692"/>
    </source>
</evidence>
<dbReference type="EMBL" id="SNXS01000002">
    <property type="protein sequence ID" value="TDP73279.1"/>
    <property type="molecule type" value="Genomic_DNA"/>
</dbReference>
<comment type="caution">
    <text evidence="8">The sequence shown here is derived from an EMBL/GenBank/DDBJ whole genome shotgun (WGS) entry which is preliminary data.</text>
</comment>
<evidence type="ECO:0000259" key="7">
    <source>
        <dbReference type="PROSITE" id="PS50928"/>
    </source>
</evidence>
<feature type="transmembrane region" description="Helical" evidence="5">
    <location>
        <begin position="34"/>
        <end position="55"/>
    </location>
</feature>
<organism evidence="8 9">
    <name type="scientific">Roseateles toxinivorans</name>
    <dbReference type="NCBI Taxonomy" id="270368"/>
    <lineage>
        <taxon>Bacteria</taxon>
        <taxon>Pseudomonadati</taxon>
        <taxon>Pseudomonadota</taxon>
        <taxon>Betaproteobacteria</taxon>
        <taxon>Burkholderiales</taxon>
        <taxon>Sphaerotilaceae</taxon>
        <taxon>Roseateles</taxon>
    </lineage>
</organism>
<keyword evidence="5" id="KW-0813">Transport</keyword>
<dbReference type="Gene3D" id="1.10.3720.10">
    <property type="entry name" value="MetI-like"/>
    <property type="match status" value="1"/>
</dbReference>
<evidence type="ECO:0000313" key="9">
    <source>
        <dbReference type="Proteomes" id="UP000295361"/>
    </source>
</evidence>